<accession>A0A117I7S1</accession>
<gene>
    <name evidence="1" type="ORF">RMCB_6106</name>
</gene>
<sequence>MQGPVATALGNTDFSWLSGSVVAGGLYWVLSRRAVTPAA</sequence>
<proteinExistence type="predicted"/>
<protein>
    <submittedName>
        <fullName evidence="1">Permease, cytosine/purines, uracil, thiamine, allantoin family protein</fullName>
    </submittedName>
</protein>
<organism evidence="1 2">
    <name type="scientific">Mycolicibacterium brisbanense</name>
    <dbReference type="NCBI Taxonomy" id="146020"/>
    <lineage>
        <taxon>Bacteria</taxon>
        <taxon>Bacillati</taxon>
        <taxon>Actinomycetota</taxon>
        <taxon>Actinomycetes</taxon>
        <taxon>Mycobacteriales</taxon>
        <taxon>Mycobacteriaceae</taxon>
        <taxon>Mycolicibacterium</taxon>
    </lineage>
</organism>
<dbReference type="AlphaFoldDB" id="A0A117I7S1"/>
<dbReference type="EMBL" id="BCSX01000053">
    <property type="protein sequence ID" value="GAS92010.1"/>
    <property type="molecule type" value="Genomic_DNA"/>
</dbReference>
<evidence type="ECO:0000313" key="1">
    <source>
        <dbReference type="EMBL" id="GAS92010.1"/>
    </source>
</evidence>
<name>A0A117I7S1_9MYCO</name>
<keyword evidence="2" id="KW-1185">Reference proteome</keyword>
<reference evidence="2" key="2">
    <citation type="submission" date="2016-02" db="EMBL/GenBank/DDBJ databases">
        <title>Draft genome sequence of five rapidly growing Mycobacterium species.</title>
        <authorList>
            <person name="Katahira K."/>
            <person name="Gotou Y."/>
            <person name="Iida K."/>
            <person name="Ogura Y."/>
            <person name="Hayashi T."/>
        </authorList>
    </citation>
    <scope>NUCLEOTIDE SEQUENCE [LARGE SCALE GENOMIC DNA]</scope>
    <source>
        <strain evidence="2">JCM15654</strain>
    </source>
</reference>
<evidence type="ECO:0000313" key="2">
    <source>
        <dbReference type="Proteomes" id="UP000069620"/>
    </source>
</evidence>
<dbReference type="Proteomes" id="UP000069620">
    <property type="component" value="Unassembled WGS sequence"/>
</dbReference>
<reference evidence="2" key="1">
    <citation type="journal article" date="2016" name="Genome Announc.">
        <title>Draft Genome Sequences of Five Rapidly Growing Mycobacterium Species, M. thermoresistibile, M. fortuitum subsp. acetamidolyticum, M. canariasense, M. brisbanense, and M. novocastrense.</title>
        <authorList>
            <person name="Katahira K."/>
            <person name="Ogura Y."/>
            <person name="Gotoh Y."/>
            <person name="Hayashi T."/>
        </authorList>
    </citation>
    <scope>NUCLEOTIDE SEQUENCE [LARGE SCALE GENOMIC DNA]</scope>
    <source>
        <strain evidence="2">JCM15654</strain>
    </source>
</reference>
<comment type="caution">
    <text evidence="1">The sequence shown here is derived from an EMBL/GenBank/DDBJ whole genome shotgun (WGS) entry which is preliminary data.</text>
</comment>